<dbReference type="EMBL" id="AP003254">
    <property type="protein sequence ID" value="BAD81864.1"/>
    <property type="molecule type" value="Genomic_DNA"/>
</dbReference>
<reference evidence="1" key="1">
    <citation type="journal article" date="2002" name="Nature">
        <title>The genome sequence and structure of rice chromosome 1.</title>
        <authorList>
            <person name="Sasaki T."/>
            <person name="Matsumoto T."/>
            <person name="Yamamoto K."/>
            <person name="Sakata K."/>
            <person name="Baba T."/>
            <person name="Katayose Y."/>
            <person name="Wu J."/>
            <person name="Niimura Y."/>
            <person name="Cheng Z."/>
            <person name="Nagamura Y."/>
            <person name="Antonio B.A."/>
            <person name="Kanamori H."/>
            <person name="Hosokawa S."/>
            <person name="Masukawa M."/>
            <person name="Arikawa K."/>
            <person name="Chiden Y."/>
            <person name="Hayashi M."/>
            <person name="Okamoto M."/>
            <person name="Ando T."/>
            <person name="Aoki H."/>
            <person name="Arita K."/>
            <person name="Hamada M."/>
            <person name="Harada C."/>
            <person name="Hijishita S."/>
            <person name="Honda M."/>
            <person name="Ichikawa Y."/>
            <person name="Idonuma A."/>
            <person name="Iijima M."/>
            <person name="Ikeda M."/>
            <person name="Ikeno M."/>
            <person name="Itoh S."/>
            <person name="Itoh T."/>
            <person name="Itoh Y."/>
            <person name="Itoh Y."/>
            <person name="Iwabuchi A."/>
            <person name="Kamiya K."/>
            <person name="Karasawa W."/>
            <person name="Katagiri S."/>
            <person name="Kikuta A."/>
            <person name="Kobayashi N."/>
            <person name="Kono I."/>
            <person name="Machita K."/>
            <person name="Maehara T."/>
            <person name="Mizuno H."/>
            <person name="Mizubayashi T."/>
            <person name="Mukai Y."/>
            <person name="Nagasaki H."/>
            <person name="Nakashima M."/>
            <person name="Nakama Y."/>
            <person name="Nakamichi Y."/>
            <person name="Nakamura M."/>
            <person name="Namiki N."/>
            <person name="Negishi M."/>
            <person name="Ohta I."/>
            <person name="Ono N."/>
            <person name="Saji S."/>
            <person name="Sakai K."/>
            <person name="Shibata M."/>
            <person name="Shimokawa T."/>
            <person name="Shomura A."/>
            <person name="Song J."/>
            <person name="Takazaki Y."/>
            <person name="Terasawa K."/>
            <person name="Tsuji K."/>
            <person name="Waki K."/>
            <person name="Yamagata H."/>
            <person name="Yamane H."/>
            <person name="Yoshiki S."/>
            <person name="Yoshihara R."/>
            <person name="Yukawa K."/>
            <person name="Zhong H."/>
            <person name="Iwama H."/>
            <person name="Endo T."/>
            <person name="Ito H."/>
            <person name="Hahn J.H."/>
            <person name="Kim H.I."/>
            <person name="Eun M.Y."/>
            <person name="Yano M."/>
            <person name="Jiang J."/>
            <person name="Gojobori T."/>
        </authorList>
    </citation>
    <scope>NUCLEOTIDE SEQUENCE [LARGE SCALE GENOMIC DNA]</scope>
</reference>
<protein>
    <submittedName>
        <fullName evidence="1">Uncharacterized protein P0454A11.11</fullName>
    </submittedName>
</protein>
<dbReference type="AlphaFoldDB" id="Q5N9I9"/>
<dbReference type="Proteomes" id="UP000817658">
    <property type="component" value="Chromosome 1"/>
</dbReference>
<organism evidence="1">
    <name type="scientific">Oryza sativa subsp. japonica</name>
    <name type="common">Rice</name>
    <dbReference type="NCBI Taxonomy" id="39947"/>
    <lineage>
        <taxon>Eukaryota</taxon>
        <taxon>Viridiplantae</taxon>
        <taxon>Streptophyta</taxon>
        <taxon>Embryophyta</taxon>
        <taxon>Tracheophyta</taxon>
        <taxon>Spermatophyta</taxon>
        <taxon>Magnoliopsida</taxon>
        <taxon>Liliopsida</taxon>
        <taxon>Poales</taxon>
        <taxon>Poaceae</taxon>
        <taxon>BOP clade</taxon>
        <taxon>Oryzoideae</taxon>
        <taxon>Oryzeae</taxon>
        <taxon>Oryzinae</taxon>
        <taxon>Oryza</taxon>
        <taxon>Oryza sativa</taxon>
    </lineage>
</organism>
<accession>Q5N9I9</accession>
<sequence>MDGQDLTEDLWSPVRTFVSGTSIEEKKKLPPLDDDGRIGLELMPPSALASPMQRIWIRSRSNLSCASQMDELGGAGRVFIRLGSGSHPLPLGENGRDTQ</sequence>
<evidence type="ECO:0000313" key="1">
    <source>
        <dbReference type="EMBL" id="BAD81864.1"/>
    </source>
</evidence>
<name>Q5N9I9_ORYSJ</name>
<gene>
    <name evidence="1" type="primary">P0454A11.11</name>
</gene>
<proteinExistence type="predicted"/>